<dbReference type="OrthoDB" id="742916at2759"/>
<dbReference type="Proteomes" id="UP001153555">
    <property type="component" value="Unassembled WGS sequence"/>
</dbReference>
<evidence type="ECO:0000313" key="3">
    <source>
        <dbReference type="EMBL" id="CAA0840990.1"/>
    </source>
</evidence>
<dbReference type="AlphaFoldDB" id="A0A9N7NX48"/>
<dbReference type="EMBL" id="CACSLK010034050">
    <property type="protein sequence ID" value="CAA0840990.1"/>
    <property type="molecule type" value="Genomic_DNA"/>
</dbReference>
<proteinExistence type="predicted"/>
<keyword evidence="2" id="KW-1133">Transmembrane helix</keyword>
<evidence type="ECO:0000256" key="2">
    <source>
        <dbReference type="SAM" id="Phobius"/>
    </source>
</evidence>
<organism evidence="3 4">
    <name type="scientific">Striga hermonthica</name>
    <name type="common">Purple witchweed</name>
    <name type="synonym">Buchnera hermonthica</name>
    <dbReference type="NCBI Taxonomy" id="68872"/>
    <lineage>
        <taxon>Eukaryota</taxon>
        <taxon>Viridiplantae</taxon>
        <taxon>Streptophyta</taxon>
        <taxon>Embryophyta</taxon>
        <taxon>Tracheophyta</taxon>
        <taxon>Spermatophyta</taxon>
        <taxon>Magnoliopsida</taxon>
        <taxon>eudicotyledons</taxon>
        <taxon>Gunneridae</taxon>
        <taxon>Pentapetalae</taxon>
        <taxon>asterids</taxon>
        <taxon>lamiids</taxon>
        <taxon>Lamiales</taxon>
        <taxon>Orobanchaceae</taxon>
        <taxon>Buchnereae</taxon>
        <taxon>Striga</taxon>
    </lineage>
</organism>
<keyword evidence="2" id="KW-0812">Transmembrane</keyword>
<evidence type="ECO:0000256" key="1">
    <source>
        <dbReference type="SAM" id="MobiDB-lite"/>
    </source>
</evidence>
<dbReference type="InterPro" id="IPR004158">
    <property type="entry name" value="DUF247_pln"/>
</dbReference>
<dbReference type="PANTHER" id="PTHR31170">
    <property type="entry name" value="BNAC04G53230D PROTEIN"/>
    <property type="match status" value="1"/>
</dbReference>
<dbReference type="Pfam" id="PF03140">
    <property type="entry name" value="DUF247"/>
    <property type="match status" value="2"/>
</dbReference>
<reference evidence="3" key="1">
    <citation type="submission" date="2019-12" db="EMBL/GenBank/DDBJ databases">
        <authorList>
            <person name="Scholes J."/>
        </authorList>
    </citation>
    <scope>NUCLEOTIDE SEQUENCE</scope>
</reference>
<name>A0A9N7NX48_STRHE</name>
<keyword evidence="2" id="KW-0472">Membrane</keyword>
<dbReference type="PANTHER" id="PTHR31170:SF25">
    <property type="entry name" value="BNAA09G04570D PROTEIN"/>
    <property type="match status" value="1"/>
</dbReference>
<accession>A0A9N7NX48</accession>
<keyword evidence="4" id="KW-1185">Reference proteome</keyword>
<comment type="caution">
    <text evidence="3">The sequence shown here is derived from an EMBL/GenBank/DDBJ whole genome shotgun (WGS) entry which is preliminary data.</text>
</comment>
<protein>
    <submittedName>
        <fullName evidence="3">Uncharacterized protein</fullName>
    </submittedName>
</protein>
<feature type="region of interest" description="Disordered" evidence="1">
    <location>
        <begin position="27"/>
        <end position="72"/>
    </location>
</feature>
<gene>
    <name evidence="3" type="ORF">SHERM_07025</name>
</gene>
<evidence type="ECO:0000313" key="4">
    <source>
        <dbReference type="Proteomes" id="UP001153555"/>
    </source>
</evidence>
<feature type="transmembrane region" description="Helical" evidence="2">
    <location>
        <begin position="449"/>
        <end position="472"/>
    </location>
</feature>
<sequence length="480" mass="55436">MVAVFNKELLSWYLITLKLNQTVETGLQNPTTSRPIDLPDTNHAKTQETRFPLPPNSLQIPITEDETGPPKPEEPDWVITIKEKLVQAQQEDAARTWAKLSIYRIPQCLREGDDNRAYIPQIVSLGPYHHGKKRLRNMDRHKWRALHRVLTRTNHPVGLYFDAVRELEERARACYEGSVPLGSNENDPIFAMRATMHSIQRDMIMLENQIPLFVLETLFGLQSGQEDRAGTVTRLALRSRIESSARFDPLTEQGGLHCLDVFRRSLLSIQAGPKPAPRVWIKRWSHANRVADRRRQQLIHCVSELKDAGIKFKKRKTDRFWDIKFENGVLKIPRLLIHDGTKSLFLNLIALEQCHLDCTNDITSYVIFMDNLIDSPADVSYLHYCGIIENWLGSDAEVANIFNRLCQEVVFDINDSSLSRLSEQVNRYYEHRWNAWRASLKNKYFNNPWSIISFLAAVVLLALTLAQTFYGVHGFYNPHQ</sequence>